<keyword evidence="1" id="KW-0472">Membrane</keyword>
<sequence>MGKKTENAQPSKLLLCPDCDLLMDKAELSPNETAYCSRCNAQVYRHPNNSFNKVIAFTLAGLLFYIPANFLPIMSFEMLGFEATNTMLNGVEQLFNEGYYWMAFLVLMCSVLVPLFELSLLLIIALQIKLNKTSKMTAKMLLSYQSLTEWGMLEVYMLGILVAYIKMVSMGTILIDLGLFCFIGMLLSALLAASCFDAQYAFEQLEQSKS</sequence>
<proteinExistence type="predicted"/>
<evidence type="ECO:0000313" key="2">
    <source>
        <dbReference type="EMBL" id="GAA3938855.1"/>
    </source>
</evidence>
<dbReference type="Pfam" id="PF04403">
    <property type="entry name" value="PqiA"/>
    <property type="match status" value="1"/>
</dbReference>
<organism evidence="2 3">
    <name type="scientific">Litoribacillus peritrichatus</name>
    <dbReference type="NCBI Taxonomy" id="718191"/>
    <lineage>
        <taxon>Bacteria</taxon>
        <taxon>Pseudomonadati</taxon>
        <taxon>Pseudomonadota</taxon>
        <taxon>Gammaproteobacteria</taxon>
        <taxon>Oceanospirillales</taxon>
        <taxon>Oceanospirillaceae</taxon>
        <taxon>Litoribacillus</taxon>
    </lineage>
</organism>
<dbReference type="InterPro" id="IPR007498">
    <property type="entry name" value="PqiA-like"/>
</dbReference>
<keyword evidence="1" id="KW-0812">Transmembrane</keyword>
<keyword evidence="1" id="KW-1133">Transmembrane helix</keyword>
<protein>
    <recommendedName>
        <fullName evidence="4">Paraquat-inducible protein A</fullName>
    </recommendedName>
</protein>
<feature type="transmembrane region" description="Helical" evidence="1">
    <location>
        <begin position="177"/>
        <end position="202"/>
    </location>
</feature>
<accession>A0ABP7N7B6</accession>
<feature type="transmembrane region" description="Helical" evidence="1">
    <location>
        <begin position="147"/>
        <end position="165"/>
    </location>
</feature>
<comment type="caution">
    <text evidence="2">The sequence shown here is derived from an EMBL/GenBank/DDBJ whole genome shotgun (WGS) entry which is preliminary data.</text>
</comment>
<dbReference type="Proteomes" id="UP001501565">
    <property type="component" value="Unassembled WGS sequence"/>
</dbReference>
<reference evidence="3" key="1">
    <citation type="journal article" date="2019" name="Int. J. Syst. Evol. Microbiol.">
        <title>The Global Catalogue of Microorganisms (GCM) 10K type strain sequencing project: providing services to taxonomists for standard genome sequencing and annotation.</title>
        <authorList>
            <consortium name="The Broad Institute Genomics Platform"/>
            <consortium name="The Broad Institute Genome Sequencing Center for Infectious Disease"/>
            <person name="Wu L."/>
            <person name="Ma J."/>
        </authorList>
    </citation>
    <scope>NUCLEOTIDE SEQUENCE [LARGE SCALE GENOMIC DNA]</scope>
    <source>
        <strain evidence="3">JCM 17551</strain>
    </source>
</reference>
<keyword evidence="3" id="KW-1185">Reference proteome</keyword>
<feature type="transmembrane region" description="Helical" evidence="1">
    <location>
        <begin position="99"/>
        <end position="126"/>
    </location>
</feature>
<dbReference type="RefSeq" id="WP_344800285.1">
    <property type="nucleotide sequence ID" value="NZ_BAABBN010000015.1"/>
</dbReference>
<evidence type="ECO:0000313" key="3">
    <source>
        <dbReference type="Proteomes" id="UP001501565"/>
    </source>
</evidence>
<name>A0ABP7N7B6_9GAMM</name>
<evidence type="ECO:0008006" key="4">
    <source>
        <dbReference type="Google" id="ProtNLM"/>
    </source>
</evidence>
<evidence type="ECO:0000256" key="1">
    <source>
        <dbReference type="SAM" id="Phobius"/>
    </source>
</evidence>
<dbReference type="EMBL" id="BAABBN010000015">
    <property type="protein sequence ID" value="GAA3938855.1"/>
    <property type="molecule type" value="Genomic_DNA"/>
</dbReference>
<feature type="transmembrane region" description="Helical" evidence="1">
    <location>
        <begin position="54"/>
        <end position="79"/>
    </location>
</feature>
<gene>
    <name evidence="2" type="ORF">GCM10022277_38680</name>
</gene>